<reference evidence="1 2" key="1">
    <citation type="submission" date="2020-08" db="EMBL/GenBank/DDBJ databases">
        <title>Genomic Encyclopedia of Type Strains, Phase IV (KMG-IV): sequencing the most valuable type-strain genomes for metagenomic binning, comparative biology and taxonomic classification.</title>
        <authorList>
            <person name="Goeker M."/>
        </authorList>
    </citation>
    <scope>NUCLEOTIDE SEQUENCE [LARGE SCALE GENOMIC DNA]</scope>
    <source>
        <strain evidence="1 2">DSM 29568</strain>
    </source>
</reference>
<evidence type="ECO:0000313" key="2">
    <source>
        <dbReference type="Proteomes" id="UP000553034"/>
    </source>
</evidence>
<accession>A0A840ER54</accession>
<dbReference type="InterPro" id="IPR025345">
    <property type="entry name" value="DUF4249"/>
</dbReference>
<dbReference type="Pfam" id="PF14054">
    <property type="entry name" value="DUF4249"/>
    <property type="match status" value="1"/>
</dbReference>
<evidence type="ECO:0000313" key="1">
    <source>
        <dbReference type="EMBL" id="MBB4119535.1"/>
    </source>
</evidence>
<organism evidence="1 2">
    <name type="scientific">Mesonia hippocampi</name>
    <dbReference type="NCBI Taxonomy" id="1628250"/>
    <lineage>
        <taxon>Bacteria</taxon>
        <taxon>Pseudomonadati</taxon>
        <taxon>Bacteroidota</taxon>
        <taxon>Flavobacteriia</taxon>
        <taxon>Flavobacteriales</taxon>
        <taxon>Flavobacteriaceae</taxon>
        <taxon>Mesonia</taxon>
    </lineage>
</organism>
<comment type="caution">
    <text evidence="1">The sequence shown here is derived from an EMBL/GenBank/DDBJ whole genome shotgun (WGS) entry which is preliminary data.</text>
</comment>
<dbReference type="AlphaFoldDB" id="A0A840ER54"/>
<dbReference type="RefSeq" id="WP_183477882.1">
    <property type="nucleotide sequence ID" value="NZ_JACIFO010000007.1"/>
</dbReference>
<dbReference type="PROSITE" id="PS51257">
    <property type="entry name" value="PROKAR_LIPOPROTEIN"/>
    <property type="match status" value="1"/>
</dbReference>
<name>A0A840ER54_9FLAO</name>
<evidence type="ECO:0008006" key="3">
    <source>
        <dbReference type="Google" id="ProtNLM"/>
    </source>
</evidence>
<keyword evidence="2" id="KW-1185">Reference proteome</keyword>
<sequence length="274" mass="31571">MKISPLTYLSIFFSFLLFSCEDVIEVDLKTGEPKLVIDAEIQWQKETDGSFQKIKLSRLTDYYNPTTPKVSNAIVEIQNSTGEIFSFHESNTPGEYICNNFIPKLNETYTLTVEIDNQIYTATENLTSVPEITKVIQESGKGISNEDISIAIFYQDPEDETNYYLTDFKTEHLYYREYILMNDDLQNGKEIEDSFSHEDLKPGDLVEITHRGISEQFYNYMYLILESTSGNPFATPPANIRGNIINKQNPDNYALGYFRLSEINHLTYTVVEEN</sequence>
<dbReference type="EMBL" id="JACIFO010000007">
    <property type="protein sequence ID" value="MBB4119535.1"/>
    <property type="molecule type" value="Genomic_DNA"/>
</dbReference>
<dbReference type="Proteomes" id="UP000553034">
    <property type="component" value="Unassembled WGS sequence"/>
</dbReference>
<protein>
    <recommendedName>
        <fullName evidence="3">DUF4249 domain-containing protein</fullName>
    </recommendedName>
</protein>
<proteinExistence type="predicted"/>
<gene>
    <name evidence="1" type="ORF">GGR32_001837</name>
</gene>